<evidence type="ECO:0000313" key="2">
    <source>
        <dbReference type="Proteomes" id="UP000450917"/>
    </source>
</evidence>
<dbReference type="AlphaFoldDB" id="A0A7X3CVL6"/>
<dbReference type="Proteomes" id="UP000450917">
    <property type="component" value="Unassembled WGS sequence"/>
</dbReference>
<name>A0A7X3CVL6_9BACL</name>
<sequence>MIINSKTVSLAEAATMLGMTEQKILQLSQHGYLEQSKPENGKIRIIVRSLERYASRSGIALQEAPTPVVVRSGNFTIAETMTKLGLHTEAAVHRLIQAGKLKAGFEGGTYFVHAQSLHDYVTGWC</sequence>
<dbReference type="EMBL" id="WNZX01000022">
    <property type="protein sequence ID" value="MUG73209.1"/>
    <property type="molecule type" value="Genomic_DNA"/>
</dbReference>
<dbReference type="RefSeq" id="WP_155615480.1">
    <property type="nucleotide sequence ID" value="NZ_WNZX01000022.1"/>
</dbReference>
<organism evidence="1 2">
    <name type="scientific">Paenibacillus validus</name>
    <dbReference type="NCBI Taxonomy" id="44253"/>
    <lineage>
        <taxon>Bacteria</taxon>
        <taxon>Bacillati</taxon>
        <taxon>Bacillota</taxon>
        <taxon>Bacilli</taxon>
        <taxon>Bacillales</taxon>
        <taxon>Paenibacillaceae</taxon>
        <taxon>Paenibacillus</taxon>
    </lineage>
</organism>
<keyword evidence="2" id="KW-1185">Reference proteome</keyword>
<accession>A0A7X3CVL6</accession>
<protein>
    <submittedName>
        <fullName evidence="1">Uncharacterized protein</fullName>
    </submittedName>
</protein>
<gene>
    <name evidence="1" type="ORF">GNP93_21490</name>
</gene>
<evidence type="ECO:0000313" key="1">
    <source>
        <dbReference type="EMBL" id="MUG73209.1"/>
    </source>
</evidence>
<proteinExistence type="predicted"/>
<comment type="caution">
    <text evidence="1">The sequence shown here is derived from an EMBL/GenBank/DDBJ whole genome shotgun (WGS) entry which is preliminary data.</text>
</comment>
<reference evidence="1 2" key="1">
    <citation type="submission" date="2019-11" db="EMBL/GenBank/DDBJ databases">
        <title>Draft genome sequences of five Paenibacillus species of dairy origin.</title>
        <authorList>
            <person name="Olajide A.M."/>
            <person name="Chen S."/>
            <person name="Lapointe G."/>
        </authorList>
    </citation>
    <scope>NUCLEOTIDE SEQUENCE [LARGE SCALE GENOMIC DNA]</scope>
    <source>
        <strain evidence="1 2">2CS3</strain>
    </source>
</reference>